<accession>A0A7X1FRT7</accession>
<reference evidence="2 3" key="1">
    <citation type="submission" date="2020-08" db="EMBL/GenBank/DDBJ databases">
        <title>The genome sequence of type strain Novosphingobium flavum NBRC 111647.</title>
        <authorList>
            <person name="Liu Y."/>
        </authorList>
    </citation>
    <scope>NUCLEOTIDE SEQUENCE [LARGE SCALE GENOMIC DNA]</scope>
    <source>
        <strain evidence="2 3">NBRC 111647</strain>
    </source>
</reference>
<dbReference type="EMBL" id="JACLAW010000006">
    <property type="protein sequence ID" value="MBC2665796.1"/>
    <property type="molecule type" value="Genomic_DNA"/>
</dbReference>
<name>A0A7X1FRT7_9SPHN</name>
<organism evidence="2 3">
    <name type="scientific">Novosphingobium flavum</name>
    <dbReference type="NCBI Taxonomy" id="1778672"/>
    <lineage>
        <taxon>Bacteria</taxon>
        <taxon>Pseudomonadati</taxon>
        <taxon>Pseudomonadota</taxon>
        <taxon>Alphaproteobacteria</taxon>
        <taxon>Sphingomonadales</taxon>
        <taxon>Sphingomonadaceae</taxon>
        <taxon>Novosphingobium</taxon>
    </lineage>
</organism>
<dbReference type="AlphaFoldDB" id="A0A7X1FRT7"/>
<proteinExistence type="predicted"/>
<protein>
    <submittedName>
        <fullName evidence="2">CoxF protein</fullName>
    </submittedName>
</protein>
<evidence type="ECO:0000313" key="3">
    <source>
        <dbReference type="Proteomes" id="UP000566813"/>
    </source>
</evidence>
<keyword evidence="1" id="KW-1133">Transmembrane helix</keyword>
<evidence type="ECO:0000313" key="2">
    <source>
        <dbReference type="EMBL" id="MBC2665796.1"/>
    </source>
</evidence>
<sequence>MTDTPDPESPEYMERRKQVIRQRNVATALVLGFFVVLFFAITIVKMKI</sequence>
<dbReference type="RefSeq" id="WP_185664044.1">
    <property type="nucleotide sequence ID" value="NZ_JACLAW010000006.1"/>
</dbReference>
<evidence type="ECO:0000256" key="1">
    <source>
        <dbReference type="SAM" id="Phobius"/>
    </source>
</evidence>
<feature type="transmembrane region" description="Helical" evidence="1">
    <location>
        <begin position="25"/>
        <end position="44"/>
    </location>
</feature>
<gene>
    <name evidence="2" type="ORF">H7F51_09695</name>
</gene>
<keyword evidence="3" id="KW-1185">Reference proteome</keyword>
<keyword evidence="1" id="KW-0812">Transmembrane</keyword>
<comment type="caution">
    <text evidence="2">The sequence shown here is derived from an EMBL/GenBank/DDBJ whole genome shotgun (WGS) entry which is preliminary data.</text>
</comment>
<keyword evidence="1" id="KW-0472">Membrane</keyword>
<dbReference type="Proteomes" id="UP000566813">
    <property type="component" value="Unassembled WGS sequence"/>
</dbReference>